<dbReference type="HOGENOM" id="CLU_130068_0_0_1"/>
<dbReference type="KEGG" id="dwi:6650927"/>
<dbReference type="OrthoDB" id="7864702at2759"/>
<organism evidence="1 2">
    <name type="scientific">Drosophila willistoni</name>
    <name type="common">Fruit fly</name>
    <dbReference type="NCBI Taxonomy" id="7260"/>
    <lineage>
        <taxon>Eukaryota</taxon>
        <taxon>Metazoa</taxon>
        <taxon>Ecdysozoa</taxon>
        <taxon>Arthropoda</taxon>
        <taxon>Hexapoda</taxon>
        <taxon>Insecta</taxon>
        <taxon>Pterygota</taxon>
        <taxon>Neoptera</taxon>
        <taxon>Endopterygota</taxon>
        <taxon>Diptera</taxon>
        <taxon>Brachycera</taxon>
        <taxon>Muscomorpha</taxon>
        <taxon>Ephydroidea</taxon>
        <taxon>Drosophilidae</taxon>
        <taxon>Drosophila</taxon>
        <taxon>Sophophora</taxon>
    </lineage>
</organism>
<gene>
    <name evidence="1" type="primary">Dwil\GK18980</name>
    <name evidence="1" type="ORF">Dwil_GK18980</name>
</gene>
<accession>B4NHT2</accession>
<dbReference type="AlphaFoldDB" id="B4NHT2"/>
<evidence type="ECO:0000313" key="2">
    <source>
        <dbReference type="Proteomes" id="UP000007798"/>
    </source>
</evidence>
<sequence length="101" mass="11675">MSAMTVSLAALDTGYAYENPVGDQLIEPTVHQVHRPLKHRLKPSINYCNNELGSGETTERYRAAHPPPRRFIHHREVVVNRDFFEPSAERVEELKRILLEQ</sequence>
<dbReference type="PhylomeDB" id="B4NHT2"/>
<dbReference type="InParanoid" id="B4NHT2"/>
<evidence type="ECO:0000313" key="1">
    <source>
        <dbReference type="EMBL" id="EDW84692.1"/>
    </source>
</evidence>
<dbReference type="OMA" id="EFFEPSP"/>
<reference evidence="1 2" key="1">
    <citation type="journal article" date="2007" name="Nature">
        <title>Evolution of genes and genomes on the Drosophila phylogeny.</title>
        <authorList>
            <consortium name="Drosophila 12 Genomes Consortium"/>
            <person name="Clark A.G."/>
            <person name="Eisen M.B."/>
            <person name="Smith D.R."/>
            <person name="Bergman C.M."/>
            <person name="Oliver B."/>
            <person name="Markow T.A."/>
            <person name="Kaufman T.C."/>
            <person name="Kellis M."/>
            <person name="Gelbart W."/>
            <person name="Iyer V.N."/>
            <person name="Pollard D.A."/>
            <person name="Sackton T.B."/>
            <person name="Larracuente A.M."/>
            <person name="Singh N.D."/>
            <person name="Abad J.P."/>
            <person name="Abt D.N."/>
            <person name="Adryan B."/>
            <person name="Aguade M."/>
            <person name="Akashi H."/>
            <person name="Anderson W.W."/>
            <person name="Aquadro C.F."/>
            <person name="Ardell D.H."/>
            <person name="Arguello R."/>
            <person name="Artieri C.G."/>
            <person name="Barbash D.A."/>
            <person name="Barker D."/>
            <person name="Barsanti P."/>
            <person name="Batterham P."/>
            <person name="Batzoglou S."/>
            <person name="Begun D."/>
            <person name="Bhutkar A."/>
            <person name="Blanco E."/>
            <person name="Bosak S.A."/>
            <person name="Bradley R.K."/>
            <person name="Brand A.D."/>
            <person name="Brent M.R."/>
            <person name="Brooks A.N."/>
            <person name="Brown R.H."/>
            <person name="Butlin R.K."/>
            <person name="Caggese C."/>
            <person name="Calvi B.R."/>
            <person name="Bernardo de Carvalho A."/>
            <person name="Caspi A."/>
            <person name="Castrezana S."/>
            <person name="Celniker S.E."/>
            <person name="Chang J.L."/>
            <person name="Chapple C."/>
            <person name="Chatterji S."/>
            <person name="Chinwalla A."/>
            <person name="Civetta A."/>
            <person name="Clifton S.W."/>
            <person name="Comeron J.M."/>
            <person name="Costello J.C."/>
            <person name="Coyne J.A."/>
            <person name="Daub J."/>
            <person name="David R.G."/>
            <person name="Delcher A.L."/>
            <person name="Delehaunty K."/>
            <person name="Do C.B."/>
            <person name="Ebling H."/>
            <person name="Edwards K."/>
            <person name="Eickbush T."/>
            <person name="Evans J.D."/>
            <person name="Filipski A."/>
            <person name="Findeiss S."/>
            <person name="Freyhult E."/>
            <person name="Fulton L."/>
            <person name="Fulton R."/>
            <person name="Garcia A.C."/>
            <person name="Gardiner A."/>
            <person name="Garfield D.A."/>
            <person name="Garvin B.E."/>
            <person name="Gibson G."/>
            <person name="Gilbert D."/>
            <person name="Gnerre S."/>
            <person name="Godfrey J."/>
            <person name="Good R."/>
            <person name="Gotea V."/>
            <person name="Gravely B."/>
            <person name="Greenberg A.J."/>
            <person name="Griffiths-Jones S."/>
            <person name="Gross S."/>
            <person name="Guigo R."/>
            <person name="Gustafson E.A."/>
            <person name="Haerty W."/>
            <person name="Hahn M.W."/>
            <person name="Halligan D.L."/>
            <person name="Halpern A.L."/>
            <person name="Halter G.M."/>
            <person name="Han M.V."/>
            <person name="Heger A."/>
            <person name="Hillier L."/>
            <person name="Hinrichs A.S."/>
            <person name="Holmes I."/>
            <person name="Hoskins R.A."/>
            <person name="Hubisz M.J."/>
            <person name="Hultmark D."/>
            <person name="Huntley M.A."/>
            <person name="Jaffe D.B."/>
            <person name="Jagadeeshan S."/>
            <person name="Jeck W.R."/>
            <person name="Johnson J."/>
            <person name="Jones C.D."/>
            <person name="Jordan W.C."/>
            <person name="Karpen G.H."/>
            <person name="Kataoka E."/>
            <person name="Keightley P.D."/>
            <person name="Kheradpour P."/>
            <person name="Kirkness E.F."/>
            <person name="Koerich L.B."/>
            <person name="Kristiansen K."/>
            <person name="Kudrna D."/>
            <person name="Kulathinal R.J."/>
            <person name="Kumar S."/>
            <person name="Kwok R."/>
            <person name="Lander E."/>
            <person name="Langley C.H."/>
            <person name="Lapoint R."/>
            <person name="Lazzaro B.P."/>
            <person name="Lee S.J."/>
            <person name="Levesque L."/>
            <person name="Li R."/>
            <person name="Lin C.F."/>
            <person name="Lin M.F."/>
            <person name="Lindblad-Toh K."/>
            <person name="Llopart A."/>
            <person name="Long M."/>
            <person name="Low L."/>
            <person name="Lozovsky E."/>
            <person name="Lu J."/>
            <person name="Luo M."/>
            <person name="Machado C.A."/>
            <person name="Makalowski W."/>
            <person name="Marzo M."/>
            <person name="Matsuda M."/>
            <person name="Matzkin L."/>
            <person name="McAllister B."/>
            <person name="McBride C.S."/>
            <person name="McKernan B."/>
            <person name="McKernan K."/>
            <person name="Mendez-Lago M."/>
            <person name="Minx P."/>
            <person name="Mollenhauer M.U."/>
            <person name="Montooth K."/>
            <person name="Mount S.M."/>
            <person name="Mu X."/>
            <person name="Myers E."/>
            <person name="Negre B."/>
            <person name="Newfeld S."/>
            <person name="Nielsen R."/>
            <person name="Noor M.A."/>
            <person name="O'Grady P."/>
            <person name="Pachter L."/>
            <person name="Papaceit M."/>
            <person name="Parisi M.J."/>
            <person name="Parisi M."/>
            <person name="Parts L."/>
            <person name="Pedersen J.S."/>
            <person name="Pesole G."/>
            <person name="Phillippy A.M."/>
            <person name="Ponting C.P."/>
            <person name="Pop M."/>
            <person name="Porcelli D."/>
            <person name="Powell J.R."/>
            <person name="Prohaska S."/>
            <person name="Pruitt K."/>
            <person name="Puig M."/>
            <person name="Quesneville H."/>
            <person name="Ram K.R."/>
            <person name="Rand D."/>
            <person name="Rasmussen M.D."/>
            <person name="Reed L.K."/>
            <person name="Reenan R."/>
            <person name="Reily A."/>
            <person name="Remington K.A."/>
            <person name="Rieger T.T."/>
            <person name="Ritchie M.G."/>
            <person name="Robin C."/>
            <person name="Rogers Y.H."/>
            <person name="Rohde C."/>
            <person name="Rozas J."/>
            <person name="Rubenfield M.J."/>
            <person name="Ruiz A."/>
            <person name="Russo S."/>
            <person name="Salzberg S.L."/>
            <person name="Sanchez-Gracia A."/>
            <person name="Saranga D.J."/>
            <person name="Sato H."/>
            <person name="Schaeffer S.W."/>
            <person name="Schatz M.C."/>
            <person name="Schlenke T."/>
            <person name="Schwartz R."/>
            <person name="Segarra C."/>
            <person name="Singh R.S."/>
            <person name="Sirot L."/>
            <person name="Sirota M."/>
            <person name="Sisneros N.B."/>
            <person name="Smith C.D."/>
            <person name="Smith T.F."/>
            <person name="Spieth J."/>
            <person name="Stage D.E."/>
            <person name="Stark A."/>
            <person name="Stephan W."/>
            <person name="Strausberg R.L."/>
            <person name="Strempel S."/>
            <person name="Sturgill D."/>
            <person name="Sutton G."/>
            <person name="Sutton G.G."/>
            <person name="Tao W."/>
            <person name="Teichmann S."/>
            <person name="Tobari Y.N."/>
            <person name="Tomimura Y."/>
            <person name="Tsolas J.M."/>
            <person name="Valente V.L."/>
            <person name="Venter E."/>
            <person name="Venter J.C."/>
            <person name="Vicario S."/>
            <person name="Vieira F.G."/>
            <person name="Vilella A.J."/>
            <person name="Villasante A."/>
            <person name="Walenz B."/>
            <person name="Wang J."/>
            <person name="Wasserman M."/>
            <person name="Watts T."/>
            <person name="Wilson D."/>
            <person name="Wilson R.K."/>
            <person name="Wing R.A."/>
            <person name="Wolfner M.F."/>
            <person name="Wong A."/>
            <person name="Wong G.K."/>
            <person name="Wu C.I."/>
            <person name="Wu G."/>
            <person name="Yamamoto D."/>
            <person name="Yang H.P."/>
            <person name="Yang S.P."/>
            <person name="Yorke J.A."/>
            <person name="Yoshida K."/>
            <person name="Zdobnov E."/>
            <person name="Zhang P."/>
            <person name="Zhang Y."/>
            <person name="Zimin A.V."/>
            <person name="Baldwin J."/>
            <person name="Abdouelleil A."/>
            <person name="Abdulkadir J."/>
            <person name="Abebe A."/>
            <person name="Abera B."/>
            <person name="Abreu J."/>
            <person name="Acer S.C."/>
            <person name="Aftuck L."/>
            <person name="Alexander A."/>
            <person name="An P."/>
            <person name="Anderson E."/>
            <person name="Anderson S."/>
            <person name="Arachi H."/>
            <person name="Azer M."/>
            <person name="Bachantsang P."/>
            <person name="Barry A."/>
            <person name="Bayul T."/>
            <person name="Berlin A."/>
            <person name="Bessette D."/>
            <person name="Bloom T."/>
            <person name="Blye J."/>
            <person name="Boguslavskiy L."/>
            <person name="Bonnet C."/>
            <person name="Boukhgalter B."/>
            <person name="Bourzgui I."/>
            <person name="Brown A."/>
            <person name="Cahill P."/>
            <person name="Channer S."/>
            <person name="Cheshatsang Y."/>
            <person name="Chuda L."/>
            <person name="Citroen M."/>
            <person name="Collymore A."/>
            <person name="Cooke P."/>
            <person name="Costello M."/>
            <person name="D'Aco K."/>
            <person name="Daza R."/>
            <person name="De Haan G."/>
            <person name="DeGray S."/>
            <person name="DeMaso C."/>
            <person name="Dhargay N."/>
            <person name="Dooley K."/>
            <person name="Dooley E."/>
            <person name="Doricent M."/>
            <person name="Dorje P."/>
            <person name="Dorjee K."/>
            <person name="Dupes A."/>
            <person name="Elong R."/>
            <person name="Falk J."/>
            <person name="Farina A."/>
            <person name="Faro S."/>
            <person name="Ferguson D."/>
            <person name="Fisher S."/>
            <person name="Foley C.D."/>
            <person name="Franke A."/>
            <person name="Friedrich D."/>
            <person name="Gadbois L."/>
            <person name="Gearin G."/>
            <person name="Gearin C.R."/>
            <person name="Giannoukos G."/>
            <person name="Goode T."/>
            <person name="Graham J."/>
            <person name="Grandbois E."/>
            <person name="Grewal S."/>
            <person name="Gyaltsen K."/>
            <person name="Hafez N."/>
            <person name="Hagos B."/>
            <person name="Hall J."/>
            <person name="Henson C."/>
            <person name="Hollinger A."/>
            <person name="Honan T."/>
            <person name="Huard M.D."/>
            <person name="Hughes L."/>
            <person name="Hurhula B."/>
            <person name="Husby M.E."/>
            <person name="Kamat A."/>
            <person name="Kanga B."/>
            <person name="Kashin S."/>
            <person name="Khazanovich D."/>
            <person name="Kisner P."/>
            <person name="Lance K."/>
            <person name="Lara M."/>
            <person name="Lee W."/>
            <person name="Lennon N."/>
            <person name="Letendre F."/>
            <person name="LeVine R."/>
            <person name="Lipovsky A."/>
            <person name="Liu X."/>
            <person name="Liu J."/>
            <person name="Liu S."/>
            <person name="Lokyitsang T."/>
            <person name="Lokyitsang Y."/>
            <person name="Lubonja R."/>
            <person name="Lui A."/>
            <person name="MacDonald P."/>
            <person name="Magnisalis V."/>
            <person name="Maru K."/>
            <person name="Matthews C."/>
            <person name="McCusker W."/>
            <person name="McDonough S."/>
            <person name="Mehta T."/>
            <person name="Meldrim J."/>
            <person name="Meneus L."/>
            <person name="Mihai O."/>
            <person name="Mihalev A."/>
            <person name="Mihova T."/>
            <person name="Mittelman R."/>
            <person name="Mlenga V."/>
            <person name="Montmayeur A."/>
            <person name="Mulrain L."/>
            <person name="Navidi A."/>
            <person name="Naylor J."/>
            <person name="Negash T."/>
            <person name="Nguyen T."/>
            <person name="Nguyen N."/>
            <person name="Nicol R."/>
            <person name="Norbu C."/>
            <person name="Norbu N."/>
            <person name="Novod N."/>
            <person name="O'Neill B."/>
            <person name="Osman S."/>
            <person name="Markiewicz E."/>
            <person name="Oyono O.L."/>
            <person name="Patti C."/>
            <person name="Phunkhang P."/>
            <person name="Pierre F."/>
            <person name="Priest M."/>
            <person name="Raghuraman S."/>
            <person name="Rege F."/>
            <person name="Reyes R."/>
            <person name="Rise C."/>
            <person name="Rogov P."/>
            <person name="Ross K."/>
            <person name="Ryan E."/>
            <person name="Settipalli S."/>
            <person name="Shea T."/>
            <person name="Sherpa N."/>
            <person name="Shi L."/>
            <person name="Shih D."/>
            <person name="Sparrow T."/>
            <person name="Spaulding J."/>
            <person name="Stalker J."/>
            <person name="Stange-Thomann N."/>
            <person name="Stavropoulos S."/>
            <person name="Stone C."/>
            <person name="Strader C."/>
            <person name="Tesfaye S."/>
            <person name="Thomson T."/>
            <person name="Thoulutsang Y."/>
            <person name="Thoulutsang D."/>
            <person name="Topham K."/>
            <person name="Topping I."/>
            <person name="Tsamla T."/>
            <person name="Vassiliev H."/>
            <person name="Vo A."/>
            <person name="Wangchuk T."/>
            <person name="Wangdi T."/>
            <person name="Weiand M."/>
            <person name="Wilkinson J."/>
            <person name="Wilson A."/>
            <person name="Yadav S."/>
            <person name="Young G."/>
            <person name="Yu Q."/>
            <person name="Zembek L."/>
            <person name="Zhong D."/>
            <person name="Zimmer A."/>
            <person name="Zwirko Z."/>
            <person name="Jaffe D.B."/>
            <person name="Alvarez P."/>
            <person name="Brockman W."/>
            <person name="Butler J."/>
            <person name="Chin C."/>
            <person name="Gnerre S."/>
            <person name="Grabherr M."/>
            <person name="Kleber M."/>
            <person name="Mauceli E."/>
            <person name="MacCallum I."/>
        </authorList>
    </citation>
    <scope>NUCLEOTIDE SEQUENCE [LARGE SCALE GENOMIC DNA]</scope>
    <source>
        <strain evidence="2">Tucson 14030-0811.24</strain>
    </source>
</reference>
<dbReference type="EMBL" id="CH964272">
    <property type="protein sequence ID" value="EDW84692.1"/>
    <property type="molecule type" value="Genomic_DNA"/>
</dbReference>
<keyword evidence="2" id="KW-1185">Reference proteome</keyword>
<name>B4NHT2_DROWI</name>
<proteinExistence type="predicted"/>
<protein>
    <submittedName>
        <fullName evidence="1">Uncharacterized protein</fullName>
    </submittedName>
</protein>
<dbReference type="Proteomes" id="UP000007798">
    <property type="component" value="Unassembled WGS sequence"/>
</dbReference>